<accession>A0A4Q0MFL2</accession>
<dbReference type="Proteomes" id="UP000289708">
    <property type="component" value="Unassembled WGS sequence"/>
</dbReference>
<dbReference type="Gene3D" id="2.60.120.10">
    <property type="entry name" value="Jelly Rolls"/>
    <property type="match status" value="1"/>
</dbReference>
<organism evidence="1 2">
    <name type="scientific">Hansschlegelia zhihuaiae</name>
    <dbReference type="NCBI Taxonomy" id="405005"/>
    <lineage>
        <taxon>Bacteria</taxon>
        <taxon>Pseudomonadati</taxon>
        <taxon>Pseudomonadota</taxon>
        <taxon>Alphaproteobacteria</taxon>
        <taxon>Hyphomicrobiales</taxon>
        <taxon>Methylopilaceae</taxon>
        <taxon>Hansschlegelia</taxon>
    </lineage>
</organism>
<evidence type="ECO:0000313" key="1">
    <source>
        <dbReference type="EMBL" id="RXF72085.1"/>
    </source>
</evidence>
<evidence type="ECO:0000313" key="2">
    <source>
        <dbReference type="Proteomes" id="UP000289708"/>
    </source>
</evidence>
<dbReference type="InterPro" id="IPR011051">
    <property type="entry name" value="RmlC_Cupin_sf"/>
</dbReference>
<dbReference type="OrthoDB" id="950196at2"/>
<dbReference type="RefSeq" id="WP_128778252.1">
    <property type="nucleotide sequence ID" value="NZ_RYFI01000014.1"/>
</dbReference>
<reference evidence="1 2" key="1">
    <citation type="submission" date="2018-12" db="EMBL/GenBank/DDBJ databases">
        <title>bacterium Hansschlegelia zhihuaiae S113.</title>
        <authorList>
            <person name="He J."/>
        </authorList>
    </citation>
    <scope>NUCLEOTIDE SEQUENCE [LARGE SCALE GENOMIC DNA]</scope>
    <source>
        <strain evidence="1 2">S 113</strain>
    </source>
</reference>
<evidence type="ECO:0008006" key="3">
    <source>
        <dbReference type="Google" id="ProtNLM"/>
    </source>
</evidence>
<dbReference type="AlphaFoldDB" id="A0A4Q0MFL2"/>
<protein>
    <recommendedName>
        <fullName evidence="3">Cupin domain-containing protein</fullName>
    </recommendedName>
</protein>
<dbReference type="EMBL" id="RYFI01000014">
    <property type="protein sequence ID" value="RXF72085.1"/>
    <property type="molecule type" value="Genomic_DNA"/>
</dbReference>
<comment type="caution">
    <text evidence="1">The sequence shown here is derived from an EMBL/GenBank/DDBJ whole genome shotgun (WGS) entry which is preliminary data.</text>
</comment>
<keyword evidence="2" id="KW-1185">Reference proteome</keyword>
<name>A0A4Q0MFL2_9HYPH</name>
<proteinExistence type="predicted"/>
<gene>
    <name evidence="1" type="ORF">EK403_14850</name>
</gene>
<dbReference type="InterPro" id="IPR014710">
    <property type="entry name" value="RmlC-like_jellyroll"/>
</dbReference>
<dbReference type="SUPFAM" id="SSF51182">
    <property type="entry name" value="RmlC-like cupins"/>
    <property type="match status" value="1"/>
</dbReference>
<sequence length="179" mass="20580">MRLPRFIVGWLCDALIGSVAARRRPDVTIGVRTATDYARPGSRLPAGEEPYLERWWVIPRNRWFNVYLHTIHRSDDDRALHDHPWANMSIVLAGGYLEHRHGQPPAERRPGDVVLRGATAAHRLEILDPRPCWTLFVTGRITRLWGFHCPRGWIPHTNFNARDELGLTQGCGEDQEVRP</sequence>